<sequence length="281" mass="30070">MSAVTLRFQAPYAVEPLTGALRAHCVAGLERHDDGVHTRVIPLPSGPVVVSVSWTDDGVVMDSDVPAEDSAVLEVIVRRWLDLDADHTAVEAAFGSDELLAPLVAARPGLRVLGSVDGFETAVLTVLGQQVSLAAARTFGGRFVSAFGAPVEGEFLAFPDPDAVAAQSPENIQKAVGLTTARARTVHTLATAAANSLDLSWDADPVQFRRELLALPGIGPWTADYLTVRILGDRDAFVPDDLVLKRALGVSSGKEAAALSERWRPWRAYALFHLWTKEAFL</sequence>
<gene>
    <name evidence="8" type="ORF">BS297_08055</name>
</gene>
<keyword evidence="5" id="KW-0234">DNA repair</keyword>
<dbReference type="SMART" id="SM00478">
    <property type="entry name" value="ENDO3c"/>
    <property type="match status" value="1"/>
</dbReference>
<accession>A0A0C3A465</accession>
<comment type="catalytic activity">
    <reaction evidence="1">
        <text>Hydrolysis of alkylated DNA, releasing 3-methyladenine, 3-methylguanine, 7-methylguanine and 7-methyladenine.</text>
        <dbReference type="EC" id="3.2.2.21"/>
    </reaction>
</comment>
<evidence type="ECO:0000259" key="6">
    <source>
        <dbReference type="SMART" id="SM00478"/>
    </source>
</evidence>
<evidence type="ECO:0000259" key="7">
    <source>
        <dbReference type="SMART" id="SM01009"/>
    </source>
</evidence>
<evidence type="ECO:0000256" key="4">
    <source>
        <dbReference type="ARBA" id="ARBA00022763"/>
    </source>
</evidence>
<dbReference type="Pfam" id="PF00730">
    <property type="entry name" value="HhH-GPD"/>
    <property type="match status" value="1"/>
</dbReference>
<evidence type="ECO:0000313" key="9">
    <source>
        <dbReference type="Proteomes" id="UP000325576"/>
    </source>
</evidence>
<protein>
    <recommendedName>
        <fullName evidence="3">DNA-3-methyladenine glycosylase II</fullName>
        <ecNumber evidence="3">3.2.2.21</ecNumber>
    </recommendedName>
</protein>
<dbReference type="GO" id="GO:0032993">
    <property type="term" value="C:protein-DNA complex"/>
    <property type="evidence" value="ECO:0007669"/>
    <property type="project" value="TreeGrafter"/>
</dbReference>
<comment type="caution">
    <text evidence="8">The sequence shown here is derived from an EMBL/GenBank/DDBJ whole genome shotgun (WGS) entry which is preliminary data.</text>
</comment>
<dbReference type="SUPFAM" id="SSF48150">
    <property type="entry name" value="DNA-glycosylase"/>
    <property type="match status" value="1"/>
</dbReference>
<dbReference type="GO" id="GO:0032131">
    <property type="term" value="F:alkylated DNA binding"/>
    <property type="evidence" value="ECO:0007669"/>
    <property type="project" value="TreeGrafter"/>
</dbReference>
<dbReference type="EC" id="3.2.2.21" evidence="3"/>
<dbReference type="Gene3D" id="1.10.1670.10">
    <property type="entry name" value="Helix-hairpin-Helix base-excision DNA repair enzymes (C-terminal)"/>
    <property type="match status" value="1"/>
</dbReference>
<dbReference type="Pfam" id="PF06029">
    <property type="entry name" value="AlkA_N"/>
    <property type="match status" value="1"/>
</dbReference>
<organism evidence="8 9">
    <name type="scientific">Rhodococcus erythropolis</name>
    <name type="common">Arthrobacter picolinophilus</name>
    <dbReference type="NCBI Taxonomy" id="1833"/>
    <lineage>
        <taxon>Bacteria</taxon>
        <taxon>Bacillati</taxon>
        <taxon>Actinomycetota</taxon>
        <taxon>Actinomycetes</taxon>
        <taxon>Mycobacteriales</taxon>
        <taxon>Nocardiaceae</taxon>
        <taxon>Rhodococcus</taxon>
        <taxon>Rhodococcus erythropolis group</taxon>
    </lineage>
</organism>
<evidence type="ECO:0000256" key="5">
    <source>
        <dbReference type="ARBA" id="ARBA00023204"/>
    </source>
</evidence>
<dbReference type="SUPFAM" id="SSF55945">
    <property type="entry name" value="TATA-box binding protein-like"/>
    <property type="match status" value="1"/>
</dbReference>
<dbReference type="InterPro" id="IPR037046">
    <property type="entry name" value="AlkA_N_sf"/>
</dbReference>
<dbReference type="InterPro" id="IPR023170">
    <property type="entry name" value="HhH_base_excis_C"/>
</dbReference>
<keyword evidence="4" id="KW-0227">DNA damage</keyword>
<reference evidence="8 9" key="1">
    <citation type="journal article" date="2017" name="Poromechanics V (2013)">
        <title>Genomic Characterization of the Arsenic-Tolerant Actinobacterium, &lt;i&gt;Rhodococcus erythropolis&lt;/i&gt; S43.</title>
        <authorList>
            <person name="Retamal-Morales G."/>
            <person name="Mehnert M."/>
            <person name="Schwabe R."/>
            <person name="Tischler D."/>
            <person name="Schloemann M."/>
            <person name="Levican G.J."/>
        </authorList>
    </citation>
    <scope>NUCLEOTIDE SEQUENCE [LARGE SCALE GENOMIC DNA]</scope>
    <source>
        <strain evidence="8 9">S43</strain>
    </source>
</reference>
<dbReference type="GO" id="GO:0008725">
    <property type="term" value="F:DNA-3-methyladenine glycosylase activity"/>
    <property type="evidence" value="ECO:0007669"/>
    <property type="project" value="TreeGrafter"/>
</dbReference>
<dbReference type="GO" id="GO:0005737">
    <property type="term" value="C:cytoplasm"/>
    <property type="evidence" value="ECO:0007669"/>
    <property type="project" value="TreeGrafter"/>
</dbReference>
<dbReference type="GO" id="GO:0006285">
    <property type="term" value="P:base-excision repair, AP site formation"/>
    <property type="evidence" value="ECO:0007669"/>
    <property type="project" value="TreeGrafter"/>
</dbReference>
<dbReference type="PANTHER" id="PTHR43003:SF13">
    <property type="entry name" value="DNA-3-METHYLADENINE GLYCOSYLASE 2"/>
    <property type="match status" value="1"/>
</dbReference>
<proteinExistence type="inferred from homology"/>
<dbReference type="InterPro" id="IPR010316">
    <property type="entry name" value="AlkA_N"/>
</dbReference>
<feature type="domain" description="DNA-3-methyladenine glycosylase AlkA N-terminal" evidence="7">
    <location>
        <begin position="3"/>
        <end position="117"/>
    </location>
</feature>
<dbReference type="GO" id="GO:0043916">
    <property type="term" value="F:DNA-7-methylguanine glycosylase activity"/>
    <property type="evidence" value="ECO:0007669"/>
    <property type="project" value="TreeGrafter"/>
</dbReference>
<evidence type="ECO:0000256" key="2">
    <source>
        <dbReference type="ARBA" id="ARBA00010817"/>
    </source>
</evidence>
<evidence type="ECO:0000256" key="1">
    <source>
        <dbReference type="ARBA" id="ARBA00000086"/>
    </source>
</evidence>
<evidence type="ECO:0000313" key="8">
    <source>
        <dbReference type="EMBL" id="KAB2585898.1"/>
    </source>
</evidence>
<dbReference type="PROSITE" id="PS00516">
    <property type="entry name" value="ALKYLBASE_DNA_GLYCOS"/>
    <property type="match status" value="1"/>
</dbReference>
<dbReference type="AlphaFoldDB" id="A0A0C3A465"/>
<feature type="domain" description="HhH-GPD" evidence="6">
    <location>
        <begin position="127"/>
        <end position="279"/>
    </location>
</feature>
<dbReference type="EMBL" id="MRBO01000268">
    <property type="protein sequence ID" value="KAB2585898.1"/>
    <property type="molecule type" value="Genomic_DNA"/>
</dbReference>
<dbReference type="Gene3D" id="3.30.310.20">
    <property type="entry name" value="DNA-3-methyladenine glycosylase AlkA, N-terminal domain"/>
    <property type="match status" value="1"/>
</dbReference>
<dbReference type="SMART" id="SM01009">
    <property type="entry name" value="AlkA_N"/>
    <property type="match status" value="1"/>
</dbReference>
<dbReference type="InterPro" id="IPR011257">
    <property type="entry name" value="DNA_glycosylase"/>
</dbReference>
<dbReference type="InterPro" id="IPR051912">
    <property type="entry name" value="Alkylbase_DNA_Glycosylase/TA"/>
</dbReference>
<dbReference type="PANTHER" id="PTHR43003">
    <property type="entry name" value="DNA-3-METHYLADENINE GLYCOSYLASE"/>
    <property type="match status" value="1"/>
</dbReference>
<dbReference type="Proteomes" id="UP000325576">
    <property type="component" value="Unassembled WGS sequence"/>
</dbReference>
<dbReference type="Gene3D" id="1.10.340.30">
    <property type="entry name" value="Hypothetical protein, domain 2"/>
    <property type="match status" value="1"/>
</dbReference>
<dbReference type="GO" id="GO:0006307">
    <property type="term" value="P:DNA alkylation repair"/>
    <property type="evidence" value="ECO:0007669"/>
    <property type="project" value="TreeGrafter"/>
</dbReference>
<comment type="similarity">
    <text evidence="2">Belongs to the alkylbase DNA glycosidase AlkA family.</text>
</comment>
<evidence type="ECO:0000256" key="3">
    <source>
        <dbReference type="ARBA" id="ARBA00012000"/>
    </source>
</evidence>
<dbReference type="InterPro" id="IPR003265">
    <property type="entry name" value="HhH-GPD_domain"/>
</dbReference>
<name>A0A0C3A465_RHOER</name>
<dbReference type="InterPro" id="IPR000035">
    <property type="entry name" value="Alkylbase_DNA_glycsylse_CS"/>
</dbReference>
<dbReference type="CDD" id="cd00056">
    <property type="entry name" value="ENDO3c"/>
    <property type="match status" value="1"/>
</dbReference>